<evidence type="ECO:0000313" key="1">
    <source>
        <dbReference type="EMBL" id="NBN87590.1"/>
    </source>
</evidence>
<protein>
    <submittedName>
        <fullName evidence="1">Uncharacterized protein</fullName>
    </submittedName>
</protein>
<dbReference type="EMBL" id="RGET01000004">
    <property type="protein sequence ID" value="NBN87590.1"/>
    <property type="molecule type" value="Genomic_DNA"/>
</dbReference>
<organism evidence="1 2">
    <name type="scientific">Candidatus Fonsibacter lacus</name>
    <dbReference type="NCBI Taxonomy" id="2576439"/>
    <lineage>
        <taxon>Bacteria</taxon>
        <taxon>Pseudomonadati</taxon>
        <taxon>Pseudomonadota</taxon>
        <taxon>Alphaproteobacteria</taxon>
        <taxon>Candidatus Pelagibacterales</taxon>
        <taxon>Candidatus Pelagibacterales incertae sedis</taxon>
        <taxon>Candidatus Fonsibacter</taxon>
    </lineage>
</organism>
<accession>A0A964UXI3</accession>
<dbReference type="AlphaFoldDB" id="A0A964UXI3"/>
<sequence length="520" mass="51759">MSYPRNAATPPIVAVGAIYLLADGTIQTTGASVRVKTGTGSWGSGAGTLACDSTSGIWTYAPTQAETDAESFVVGVYKSASTSAQVTVATSASVTAGYSGIDWGKITQATTTVNLSGTTISTTQQVASVSGSVGSVTGAVGSVTGAVGSVTARVTANTDQWGGVAVTGMPMPTYTQPTGFLAATFPATVSSFAGGAVASVTGSVGSISGVTFPTHFNDLEITANGHVSAAVYTIANNSITASSIQGGAITAAKFATDAISAAALAADAVTEIQAGLATSSAVAAVQSDVTTLLGRITSTLFSGITYLSRWLGALAGKTADASTQTEIRATTAGATYTITTDSLEAIRDNSGGGGGSGDASQTTLLEVQGTVNGIAASLSGTTVSVSSRVSAAGEITLWAGDDCRVRSGTEIEVTITDVGGAIYTRLDGIGIANLAWGAARIVQPAGAITGTVAALTQAGSGASQTLTISIEITDGGSDLRAADDYTWQIVSSEQHGTEYDQQVELEGSLVLRRRVAVPVY</sequence>
<evidence type="ECO:0000313" key="2">
    <source>
        <dbReference type="Proteomes" id="UP000713222"/>
    </source>
</evidence>
<reference evidence="1" key="1">
    <citation type="submission" date="2018-10" db="EMBL/GenBank/DDBJ databases">
        <title>Iterative Subtractive Binning of Freshwater Chronoseries Metagenomes Recovers Nearly Complete Genomes from over Four Hundred Novel Species.</title>
        <authorList>
            <person name="Rodriguez-R L.M."/>
            <person name="Tsementzi D."/>
            <person name="Luo C."/>
            <person name="Konstantinidis K.T."/>
        </authorList>
    </citation>
    <scope>NUCLEOTIDE SEQUENCE</scope>
    <source>
        <strain evidence="1">WB7_6_001</strain>
    </source>
</reference>
<comment type="caution">
    <text evidence="1">The sequence shown here is derived from an EMBL/GenBank/DDBJ whole genome shotgun (WGS) entry which is preliminary data.</text>
</comment>
<gene>
    <name evidence="1" type="ORF">EBV32_00630</name>
</gene>
<dbReference type="Proteomes" id="UP000713222">
    <property type="component" value="Unassembled WGS sequence"/>
</dbReference>
<name>A0A964UXI3_9PROT</name>
<proteinExistence type="predicted"/>